<feature type="compositionally biased region" description="Gly residues" evidence="1">
    <location>
        <begin position="440"/>
        <end position="450"/>
    </location>
</feature>
<evidence type="ECO:0000313" key="2">
    <source>
        <dbReference type="EMBL" id="CAI9178370.1"/>
    </source>
</evidence>
<sequence length="512" mass="53306">MGRDSCSLCGLKAITLQVCPSVGPLQDAAHSYPGTSEVAGGRGRVTVGRGGLQPDPDTPVGEDLAASRSVWRRRVRFRGFCERPQAVSLQGAWNHTLPPRRQAEALRLSVVSSEATHTSQGPCESQGMGTTGAGARRASRGLAGHGPPGIGPQQQLQHQLQCPRGGLSGPAPLPWQRLGVARAGGGYRPQPCQEAQAEQALATHRGHLDASGRATLKGSPAGPCPMARPAPCGPSGRAVLKGSPARPCPVAPPAPSGLAFAEEPRDENSVVLGSALLQNQQVETHLLAFLPPPWSGEWVSGPWSQSRGPAEARRGGAQPGVCMESRPPPCAPVPKASRRGSWEALPGRLGVQTDGRAPADGGTGRTQTHWAYLPRPRASGPGWWVGAEGLAEPRVSLEQSPPATPMRKSPAPDPEQVGAGAENRETLPTETPTLGSHCAGLGGAGRGPGAVGRRSVPHSRPACRLRCPVRVDTPTPPPSGTRTPERPSRPQCTRNGQKGTACHNTDGAQRFP</sequence>
<gene>
    <name evidence="2" type="ORF">MRATA1EN1_LOCUS27332</name>
</gene>
<evidence type="ECO:0000313" key="3">
    <source>
        <dbReference type="Proteomes" id="UP001176941"/>
    </source>
</evidence>
<feature type="compositionally biased region" description="Polar residues" evidence="1">
    <location>
        <begin position="114"/>
        <end position="123"/>
    </location>
</feature>
<keyword evidence="3" id="KW-1185">Reference proteome</keyword>
<feature type="compositionally biased region" description="Polar residues" evidence="1">
    <location>
        <begin position="491"/>
        <end position="512"/>
    </location>
</feature>
<feature type="region of interest" description="Disordered" evidence="1">
    <location>
        <begin position="397"/>
        <end position="512"/>
    </location>
</feature>
<reference evidence="2" key="1">
    <citation type="submission" date="2023-04" db="EMBL/GenBank/DDBJ databases">
        <authorList>
            <consortium name="ELIXIR-Norway"/>
        </authorList>
    </citation>
    <scope>NUCLEOTIDE SEQUENCE [LARGE SCALE GENOMIC DNA]</scope>
</reference>
<organism evidence="2 3">
    <name type="scientific">Rangifer tarandus platyrhynchus</name>
    <name type="common">Svalbard reindeer</name>
    <dbReference type="NCBI Taxonomy" id="3082113"/>
    <lineage>
        <taxon>Eukaryota</taxon>
        <taxon>Metazoa</taxon>
        <taxon>Chordata</taxon>
        <taxon>Craniata</taxon>
        <taxon>Vertebrata</taxon>
        <taxon>Euteleostomi</taxon>
        <taxon>Mammalia</taxon>
        <taxon>Eutheria</taxon>
        <taxon>Laurasiatheria</taxon>
        <taxon>Artiodactyla</taxon>
        <taxon>Ruminantia</taxon>
        <taxon>Pecora</taxon>
        <taxon>Cervidae</taxon>
        <taxon>Odocoileinae</taxon>
        <taxon>Rangifer</taxon>
    </lineage>
</organism>
<dbReference type="EMBL" id="OX459943">
    <property type="protein sequence ID" value="CAI9178370.1"/>
    <property type="molecule type" value="Genomic_DNA"/>
</dbReference>
<feature type="region of interest" description="Disordered" evidence="1">
    <location>
        <begin position="300"/>
        <end position="374"/>
    </location>
</feature>
<protein>
    <submittedName>
        <fullName evidence="2">Uncharacterized protein</fullName>
    </submittedName>
</protein>
<feature type="compositionally biased region" description="Low complexity" evidence="1">
    <location>
        <begin position="151"/>
        <end position="163"/>
    </location>
</feature>
<proteinExistence type="predicted"/>
<dbReference type="Proteomes" id="UP001176941">
    <property type="component" value="Chromosome 7"/>
</dbReference>
<feature type="compositionally biased region" description="Low complexity" evidence="1">
    <location>
        <begin position="133"/>
        <end position="142"/>
    </location>
</feature>
<accession>A0ABN8ZY58</accession>
<evidence type="ECO:0000256" key="1">
    <source>
        <dbReference type="SAM" id="MobiDB-lite"/>
    </source>
</evidence>
<name>A0ABN8ZY58_RANTA</name>
<feature type="region of interest" description="Disordered" evidence="1">
    <location>
        <begin position="114"/>
        <end position="171"/>
    </location>
</feature>